<sequence length="190" mass="21170">MSTNPFFSAWAYGGDARSSLYGALPAPDSTTSDFQMLYFTSMNPNILSCTLTKADGQPQYYITTDSWIPGYTNFRTVGGQSVVLIEWNSRGAEVEIRGTLKKQYASDFLQLSRDRRFRIMTFGGEQYAWVARDNTICMYKVNSSSADCLARLCKEQGIIRLEMSPVAIRNGLLSPTVLAAVLLQGGRRID</sequence>
<name>A0A9W9DI79_9AGAR</name>
<proteinExistence type="predicted"/>
<dbReference type="EMBL" id="JANVFS010000031">
    <property type="protein sequence ID" value="KAJ4470654.1"/>
    <property type="molecule type" value="Genomic_DNA"/>
</dbReference>
<reference evidence="2" key="1">
    <citation type="submission" date="2022-08" db="EMBL/GenBank/DDBJ databases">
        <authorList>
            <consortium name="DOE Joint Genome Institute"/>
            <person name="Min B."/>
            <person name="Riley R."/>
            <person name="Sierra-Patev S."/>
            <person name="Naranjo-Ortiz M."/>
            <person name="Looney B."/>
            <person name="Konkel Z."/>
            <person name="Slot J.C."/>
            <person name="Sakamoto Y."/>
            <person name="Steenwyk J.L."/>
            <person name="Rokas A."/>
            <person name="Carro J."/>
            <person name="Camarero S."/>
            <person name="Ferreira P."/>
            <person name="Molpeceres G."/>
            <person name="Ruiz-Duenas F.J."/>
            <person name="Serrano A."/>
            <person name="Henrissat B."/>
            <person name="Drula E."/>
            <person name="Hughes K.W."/>
            <person name="Mata J.L."/>
            <person name="Ishikawa N.K."/>
            <person name="Vargas-Isla R."/>
            <person name="Ushijima S."/>
            <person name="Smith C.A."/>
            <person name="Ahrendt S."/>
            <person name="Andreopoulos W."/>
            <person name="He G."/>
            <person name="Labutti K."/>
            <person name="Lipzen A."/>
            <person name="Ng V."/>
            <person name="Sandor L."/>
            <person name="Barry K."/>
            <person name="Martinez A.T."/>
            <person name="Xiao Y."/>
            <person name="Gibbons J.G."/>
            <person name="Terashima K."/>
            <person name="Hibbett D.S."/>
            <person name="Grigoriev I.V."/>
        </authorList>
    </citation>
    <scope>NUCLEOTIDE SEQUENCE</scope>
    <source>
        <strain evidence="2">Sp2 HRB7682 ss15</strain>
    </source>
</reference>
<comment type="caution">
    <text evidence="2">The sequence shown here is derived from an EMBL/GenBank/DDBJ whole genome shotgun (WGS) entry which is preliminary data.</text>
</comment>
<dbReference type="Pfam" id="PF20236">
    <property type="entry name" value="DUF6593"/>
    <property type="match status" value="1"/>
</dbReference>
<dbReference type="AlphaFoldDB" id="A0A9W9DI79"/>
<dbReference type="Proteomes" id="UP001150238">
    <property type="component" value="Unassembled WGS sequence"/>
</dbReference>
<feature type="domain" description="DUF6593" evidence="1">
    <location>
        <begin position="45"/>
        <end position="163"/>
    </location>
</feature>
<evidence type="ECO:0000259" key="1">
    <source>
        <dbReference type="Pfam" id="PF20236"/>
    </source>
</evidence>
<dbReference type="InterPro" id="IPR046528">
    <property type="entry name" value="DUF6593"/>
</dbReference>
<evidence type="ECO:0000313" key="3">
    <source>
        <dbReference type="Proteomes" id="UP001150238"/>
    </source>
</evidence>
<organism evidence="2 3">
    <name type="scientific">Lentinula lateritia</name>
    <dbReference type="NCBI Taxonomy" id="40482"/>
    <lineage>
        <taxon>Eukaryota</taxon>
        <taxon>Fungi</taxon>
        <taxon>Dikarya</taxon>
        <taxon>Basidiomycota</taxon>
        <taxon>Agaricomycotina</taxon>
        <taxon>Agaricomycetes</taxon>
        <taxon>Agaricomycetidae</taxon>
        <taxon>Agaricales</taxon>
        <taxon>Marasmiineae</taxon>
        <taxon>Omphalotaceae</taxon>
        <taxon>Lentinula</taxon>
    </lineage>
</organism>
<evidence type="ECO:0000313" key="2">
    <source>
        <dbReference type="EMBL" id="KAJ4470654.1"/>
    </source>
</evidence>
<accession>A0A9W9DI79</accession>
<gene>
    <name evidence="2" type="ORF">C8J55DRAFT_608192</name>
</gene>
<protein>
    <recommendedName>
        <fullName evidence="1">DUF6593 domain-containing protein</fullName>
    </recommendedName>
</protein>
<reference evidence="2" key="2">
    <citation type="journal article" date="2023" name="Proc. Natl. Acad. Sci. U.S.A.">
        <title>A global phylogenomic analysis of the shiitake genus Lentinula.</title>
        <authorList>
            <person name="Sierra-Patev S."/>
            <person name="Min B."/>
            <person name="Naranjo-Ortiz M."/>
            <person name="Looney B."/>
            <person name="Konkel Z."/>
            <person name="Slot J.C."/>
            <person name="Sakamoto Y."/>
            <person name="Steenwyk J.L."/>
            <person name="Rokas A."/>
            <person name="Carro J."/>
            <person name="Camarero S."/>
            <person name="Ferreira P."/>
            <person name="Molpeceres G."/>
            <person name="Ruiz-Duenas F.J."/>
            <person name="Serrano A."/>
            <person name="Henrissat B."/>
            <person name="Drula E."/>
            <person name="Hughes K.W."/>
            <person name="Mata J.L."/>
            <person name="Ishikawa N.K."/>
            <person name="Vargas-Isla R."/>
            <person name="Ushijima S."/>
            <person name="Smith C.A."/>
            <person name="Donoghue J."/>
            <person name="Ahrendt S."/>
            <person name="Andreopoulos W."/>
            <person name="He G."/>
            <person name="LaButti K."/>
            <person name="Lipzen A."/>
            <person name="Ng V."/>
            <person name="Riley R."/>
            <person name="Sandor L."/>
            <person name="Barry K."/>
            <person name="Martinez A.T."/>
            <person name="Xiao Y."/>
            <person name="Gibbons J.G."/>
            <person name="Terashima K."/>
            <person name="Grigoriev I.V."/>
            <person name="Hibbett D."/>
        </authorList>
    </citation>
    <scope>NUCLEOTIDE SEQUENCE</scope>
    <source>
        <strain evidence="2">Sp2 HRB7682 ss15</strain>
    </source>
</reference>